<organism evidence="1 2">
    <name type="scientific">Paenibacillus herberti</name>
    <dbReference type="NCBI Taxonomy" id="1619309"/>
    <lineage>
        <taxon>Bacteria</taxon>
        <taxon>Bacillati</taxon>
        <taxon>Bacillota</taxon>
        <taxon>Bacilli</taxon>
        <taxon>Bacillales</taxon>
        <taxon>Paenibacillaceae</taxon>
        <taxon>Paenibacillus</taxon>
    </lineage>
</organism>
<sequence>MELLSDELLIETYFSAVQFNLDKEFIKLLAGEIKRRQLNPEMIRLGA</sequence>
<reference evidence="1 2" key="1">
    <citation type="submission" date="2017-07" db="EMBL/GenBank/DDBJ databases">
        <title>Paenibacillus herberti R33 genome sequencing and assembly.</title>
        <authorList>
            <person name="Su W."/>
        </authorList>
    </citation>
    <scope>NUCLEOTIDE SEQUENCE [LARGE SCALE GENOMIC DNA]</scope>
    <source>
        <strain evidence="1 2">R33</strain>
    </source>
</reference>
<dbReference type="Gene3D" id="1.10.287.1100">
    <property type="entry name" value="Sporulation inhibitor A"/>
    <property type="match status" value="1"/>
</dbReference>
<dbReference type="Proteomes" id="UP000215145">
    <property type="component" value="Unassembled WGS sequence"/>
</dbReference>
<comment type="caution">
    <text evidence="1">The sequence shown here is derived from an EMBL/GenBank/DDBJ whole genome shotgun (WGS) entry which is preliminary data.</text>
</comment>
<dbReference type="RefSeq" id="WP_089526715.1">
    <property type="nucleotide sequence ID" value="NZ_NMUQ01000004.1"/>
</dbReference>
<dbReference type="SUPFAM" id="SSF100985">
    <property type="entry name" value="Sporulation inhibitor Sda"/>
    <property type="match status" value="1"/>
</dbReference>
<protein>
    <submittedName>
        <fullName evidence="1">Sporulation histidine kinase inhibitor Sda</fullName>
    </submittedName>
</protein>
<proteinExistence type="predicted"/>
<dbReference type="OrthoDB" id="2933732at2"/>
<dbReference type="EMBL" id="NMUQ01000004">
    <property type="protein sequence ID" value="OXM13063.1"/>
    <property type="molecule type" value="Genomic_DNA"/>
</dbReference>
<evidence type="ECO:0000313" key="1">
    <source>
        <dbReference type="EMBL" id="OXM13063.1"/>
    </source>
</evidence>
<accession>A0A229NT38</accession>
<evidence type="ECO:0000313" key="2">
    <source>
        <dbReference type="Proteomes" id="UP000215145"/>
    </source>
</evidence>
<gene>
    <name evidence="1" type="ORF">CGZ75_23055</name>
</gene>
<name>A0A229NT38_9BACL</name>
<dbReference type="InterPro" id="IPR036916">
    <property type="entry name" value="Sda_sf"/>
</dbReference>
<dbReference type="InterPro" id="IPR015064">
    <property type="entry name" value="Sda"/>
</dbReference>
<dbReference type="Pfam" id="PF08970">
    <property type="entry name" value="Sda"/>
    <property type="match status" value="1"/>
</dbReference>
<keyword evidence="2" id="KW-1185">Reference proteome</keyword>
<dbReference type="AlphaFoldDB" id="A0A229NT38"/>